<evidence type="ECO:0000256" key="1">
    <source>
        <dbReference type="SAM" id="MobiDB-lite"/>
    </source>
</evidence>
<evidence type="ECO:0000313" key="2">
    <source>
        <dbReference type="EMBL" id="KAF7576272.1"/>
    </source>
</evidence>
<dbReference type="Proteomes" id="UP000245464">
    <property type="component" value="Chromosome 1"/>
</dbReference>
<dbReference type="RefSeq" id="XP_001930560.2">
    <property type="nucleotide sequence ID" value="XM_001930525.2"/>
</dbReference>
<organism evidence="2 3">
    <name type="scientific">Pyrenophora tritici-repentis</name>
    <dbReference type="NCBI Taxonomy" id="45151"/>
    <lineage>
        <taxon>Eukaryota</taxon>
        <taxon>Fungi</taxon>
        <taxon>Dikarya</taxon>
        <taxon>Ascomycota</taxon>
        <taxon>Pezizomycotina</taxon>
        <taxon>Dothideomycetes</taxon>
        <taxon>Pleosporomycetidae</taxon>
        <taxon>Pleosporales</taxon>
        <taxon>Pleosporineae</taxon>
        <taxon>Pleosporaceae</taxon>
        <taxon>Pyrenophora</taxon>
    </lineage>
</organism>
<dbReference type="GeneID" id="6340102"/>
<gene>
    <name evidence="2" type="ORF">PtrM4_005120</name>
</gene>
<reference evidence="2 3" key="1">
    <citation type="journal article" date="2018" name="BMC Genomics">
        <title>Comparative genomics of the wheat fungal pathogen Pyrenophora tritici-repentis reveals chromosomal variations and genome plasticity.</title>
        <authorList>
            <person name="Moolhuijzen P."/>
            <person name="See P.T."/>
            <person name="Hane J.K."/>
            <person name="Shi G."/>
            <person name="Liu Z."/>
            <person name="Oliver R.P."/>
            <person name="Moffat C.S."/>
        </authorList>
    </citation>
    <scope>NUCLEOTIDE SEQUENCE [LARGE SCALE GENOMIC DNA]</scope>
    <source>
        <strain evidence="2">M4</strain>
    </source>
</reference>
<dbReference type="KEGG" id="ptrr:6340102"/>
<dbReference type="EMBL" id="NQIK02000001">
    <property type="protein sequence ID" value="KAF7576272.1"/>
    <property type="molecule type" value="Genomic_DNA"/>
</dbReference>
<feature type="region of interest" description="Disordered" evidence="1">
    <location>
        <begin position="1"/>
        <end position="56"/>
    </location>
</feature>
<name>A0A2W1DRI2_9PLEO</name>
<dbReference type="AlphaFoldDB" id="A0A2W1DRI2"/>
<protein>
    <submittedName>
        <fullName evidence="2">Uncharacterized protein</fullName>
    </submittedName>
</protein>
<accession>A0A2W1DRI2</accession>
<evidence type="ECO:0000313" key="3">
    <source>
        <dbReference type="Proteomes" id="UP000245464"/>
    </source>
</evidence>
<sequence>MTAPVGKAEAERDGSTSSIGSSPEPGLAETYTQEEPQQQKRKGGRKPVSLPVHLCF</sequence>
<comment type="caution">
    <text evidence="2">The sequence shown here is derived from an EMBL/GenBank/DDBJ whole genome shotgun (WGS) entry which is preliminary data.</text>
</comment>
<proteinExistence type="predicted"/>